<gene>
    <name evidence="1" type="ORF">BT93_L3579</name>
</gene>
<evidence type="ECO:0008006" key="3">
    <source>
        <dbReference type="Google" id="ProtNLM"/>
    </source>
</evidence>
<dbReference type="Gramene" id="rna-gnl|WGS:JABURB|Cocit.L3579.1">
    <property type="protein sequence ID" value="cds-KAF7851582.1"/>
    <property type="gene ID" value="gene-BT93_L3579"/>
</dbReference>
<proteinExistence type="predicted"/>
<organism evidence="1 2">
    <name type="scientific">Corymbia citriodora subsp. variegata</name>
    <dbReference type="NCBI Taxonomy" id="360336"/>
    <lineage>
        <taxon>Eukaryota</taxon>
        <taxon>Viridiplantae</taxon>
        <taxon>Streptophyta</taxon>
        <taxon>Embryophyta</taxon>
        <taxon>Tracheophyta</taxon>
        <taxon>Spermatophyta</taxon>
        <taxon>Magnoliopsida</taxon>
        <taxon>eudicotyledons</taxon>
        <taxon>Gunneridae</taxon>
        <taxon>Pentapetalae</taxon>
        <taxon>rosids</taxon>
        <taxon>malvids</taxon>
        <taxon>Myrtales</taxon>
        <taxon>Myrtaceae</taxon>
        <taxon>Myrtoideae</taxon>
        <taxon>Eucalypteae</taxon>
        <taxon>Corymbia</taxon>
    </lineage>
</organism>
<protein>
    <recommendedName>
        <fullName evidence="3">Ribosomal protein S12</fullName>
    </recommendedName>
</protein>
<accession>A0A8T0CY06</accession>
<evidence type="ECO:0000313" key="2">
    <source>
        <dbReference type="Proteomes" id="UP000806378"/>
    </source>
</evidence>
<dbReference type="Proteomes" id="UP000806378">
    <property type="component" value="Unassembled WGS sequence"/>
</dbReference>
<evidence type="ECO:0000313" key="1">
    <source>
        <dbReference type="EMBL" id="KAF7851582.1"/>
    </source>
</evidence>
<sequence>MDNSHIHPNACSLMLRTTPKSRGFHDISDWLSYVSNKLFNSWYVGSYTL</sequence>
<name>A0A8T0CY06_CORYI</name>
<reference evidence="1" key="1">
    <citation type="submission" date="2020-05" db="EMBL/GenBank/DDBJ databases">
        <title>WGS assembly of Corymbia citriodora subspecies variegata.</title>
        <authorList>
            <person name="Barry K."/>
            <person name="Hundley H."/>
            <person name="Shu S."/>
            <person name="Jenkins J."/>
            <person name="Grimwood J."/>
            <person name="Baten A."/>
        </authorList>
    </citation>
    <scope>NUCLEOTIDE SEQUENCE</scope>
    <source>
        <strain evidence="1">CV2-018</strain>
    </source>
</reference>
<dbReference type="AlphaFoldDB" id="A0A8T0CY06"/>
<dbReference type="EMBL" id="MU089532">
    <property type="protein sequence ID" value="KAF7851582.1"/>
    <property type="molecule type" value="Genomic_DNA"/>
</dbReference>
<dbReference type="OrthoDB" id="1324294at2759"/>
<comment type="caution">
    <text evidence="1">The sequence shown here is derived from an EMBL/GenBank/DDBJ whole genome shotgun (WGS) entry which is preliminary data.</text>
</comment>
<keyword evidence="2" id="KW-1185">Reference proteome</keyword>